<feature type="compositionally biased region" description="Polar residues" evidence="1">
    <location>
        <begin position="15"/>
        <end position="32"/>
    </location>
</feature>
<gene>
    <name evidence="3" type="ORF">BJBARM5_0920</name>
</gene>
<evidence type="ECO:0000256" key="1">
    <source>
        <dbReference type="SAM" id="MobiDB-lite"/>
    </source>
</evidence>
<evidence type="ECO:0000313" key="3">
    <source>
        <dbReference type="EMBL" id="EFD92352.1"/>
    </source>
</evidence>
<dbReference type="PROSITE" id="PS00028">
    <property type="entry name" value="ZINC_FINGER_C2H2_1"/>
    <property type="match status" value="1"/>
</dbReference>
<sequence length="130" mass="14924">MAFYDLFRDHPQGKTKITGTQPRFASSGQDSSQKSRKRGEFQGDDNRNGREHRGLNMIKALTAKNTAIRWQHYFMIKGFGKRLHKEHGATNPPTLNHNCKKYYCKLCKSSLLSNMAARHHLRAVHGIEVD</sequence>
<proteinExistence type="predicted"/>
<dbReference type="AlphaFoldDB" id="D6GWQ0"/>
<evidence type="ECO:0000259" key="2">
    <source>
        <dbReference type="PROSITE" id="PS00028"/>
    </source>
</evidence>
<reference evidence="3 4" key="1">
    <citation type="journal article" date="2010" name="Proc. Natl. Acad. Sci. U.S.A.">
        <title>Enigmatic, ultrasmall, uncultivated Archaea.</title>
        <authorList>
            <person name="Baker B.J."/>
            <person name="Comolli L.R."/>
            <person name="Dick G.J."/>
            <person name="Hauser L.J."/>
            <person name="Hyatt D."/>
            <person name="Dill B.D."/>
            <person name="Land M.L."/>
            <person name="Verberkmoes N.C."/>
            <person name="Hettich R.L."/>
            <person name="Banfield J.F."/>
        </authorList>
    </citation>
    <scope>NUCLEOTIDE SEQUENCE [LARGE SCALE GENOMIC DNA]</scope>
</reference>
<dbReference type="Proteomes" id="UP000009376">
    <property type="component" value="Unassembled WGS sequence"/>
</dbReference>
<dbReference type="EMBL" id="GG745605">
    <property type="protein sequence ID" value="EFD92352.1"/>
    <property type="molecule type" value="Genomic_DNA"/>
</dbReference>
<accession>D6GWQ0</accession>
<feature type="compositionally biased region" description="Basic and acidic residues" evidence="1">
    <location>
        <begin position="38"/>
        <end position="53"/>
    </location>
</feature>
<organism evidence="3 4">
    <name type="scientific">Candidatus Parvarchaeum acidophilus ARMAN-5</name>
    <dbReference type="NCBI Taxonomy" id="662762"/>
    <lineage>
        <taxon>Archaea</taxon>
        <taxon>Candidatus Parvarchaeota</taxon>
        <taxon>Candidatus Parvarchaeum</taxon>
    </lineage>
</organism>
<name>D6GWQ0_PARA5</name>
<feature type="region of interest" description="Disordered" evidence="1">
    <location>
        <begin position="11"/>
        <end position="53"/>
    </location>
</feature>
<protein>
    <recommendedName>
        <fullName evidence="2">C2H2-type domain-containing protein</fullName>
    </recommendedName>
</protein>
<dbReference type="InterPro" id="IPR013087">
    <property type="entry name" value="Znf_C2H2_type"/>
</dbReference>
<feature type="domain" description="C2H2-type" evidence="2">
    <location>
        <begin position="104"/>
        <end position="125"/>
    </location>
</feature>
<evidence type="ECO:0000313" key="4">
    <source>
        <dbReference type="Proteomes" id="UP000009376"/>
    </source>
</evidence>